<dbReference type="GO" id="GO:0016832">
    <property type="term" value="F:aldehyde-lyase activity"/>
    <property type="evidence" value="ECO:0007669"/>
    <property type="project" value="TreeGrafter"/>
</dbReference>
<evidence type="ECO:0000256" key="2">
    <source>
        <dbReference type="ARBA" id="ARBA00022723"/>
    </source>
</evidence>
<dbReference type="InterPro" id="IPR005000">
    <property type="entry name" value="Aldolase/citrate-lyase_domain"/>
</dbReference>
<dbReference type="PANTHER" id="PTHR30502:SF0">
    <property type="entry name" value="PHOSPHOENOLPYRUVATE CARBOXYLASE FAMILY PROTEIN"/>
    <property type="match status" value="1"/>
</dbReference>
<dbReference type="AlphaFoldDB" id="A0A1H5VVN5"/>
<keyword evidence="6" id="KW-1185">Reference proteome</keyword>
<evidence type="ECO:0000313" key="6">
    <source>
        <dbReference type="Proteomes" id="UP000236745"/>
    </source>
</evidence>
<comment type="similarity">
    <text evidence="1">Belongs to the HpcH/HpaI aldolase family.</text>
</comment>
<reference evidence="5 6" key="1">
    <citation type="submission" date="2016-10" db="EMBL/GenBank/DDBJ databases">
        <authorList>
            <person name="de Groot N.N."/>
        </authorList>
    </citation>
    <scope>NUCLEOTIDE SEQUENCE [LARGE SCALE GENOMIC DNA]</scope>
    <source>
        <strain evidence="5 6">DSM 22012</strain>
    </source>
</reference>
<evidence type="ECO:0000256" key="1">
    <source>
        <dbReference type="ARBA" id="ARBA00005568"/>
    </source>
</evidence>
<organism evidence="5 6">
    <name type="scientific">Marinobacterium lutimaris</name>
    <dbReference type="NCBI Taxonomy" id="568106"/>
    <lineage>
        <taxon>Bacteria</taxon>
        <taxon>Pseudomonadati</taxon>
        <taxon>Pseudomonadota</taxon>
        <taxon>Gammaproteobacteria</taxon>
        <taxon>Oceanospirillales</taxon>
        <taxon>Oceanospirillaceae</taxon>
        <taxon>Marinobacterium</taxon>
    </lineage>
</organism>
<proteinExistence type="inferred from homology"/>
<keyword evidence="2" id="KW-0479">Metal-binding</keyword>
<dbReference type="EMBL" id="FNVQ01000001">
    <property type="protein sequence ID" value="SEF91294.1"/>
    <property type="molecule type" value="Genomic_DNA"/>
</dbReference>
<protein>
    <submittedName>
        <fullName evidence="5">4-hydroxy-2-oxoheptanedioate aldolase</fullName>
    </submittedName>
</protein>
<keyword evidence="3" id="KW-0456">Lyase</keyword>
<accession>A0A1H5VVN5</accession>
<evidence type="ECO:0000259" key="4">
    <source>
        <dbReference type="Pfam" id="PF03328"/>
    </source>
</evidence>
<evidence type="ECO:0000256" key="3">
    <source>
        <dbReference type="ARBA" id="ARBA00023239"/>
    </source>
</evidence>
<dbReference type="GO" id="GO:0005737">
    <property type="term" value="C:cytoplasm"/>
    <property type="evidence" value="ECO:0007669"/>
    <property type="project" value="TreeGrafter"/>
</dbReference>
<evidence type="ECO:0000313" key="5">
    <source>
        <dbReference type="EMBL" id="SEF91294.1"/>
    </source>
</evidence>
<dbReference type="InterPro" id="IPR050251">
    <property type="entry name" value="HpcH-HpaI_aldolase"/>
</dbReference>
<feature type="domain" description="HpcH/HpaI aldolase/citrate lyase" evidence="4">
    <location>
        <begin position="17"/>
        <end position="235"/>
    </location>
</feature>
<dbReference type="RefSeq" id="WP_104001812.1">
    <property type="nucleotide sequence ID" value="NZ_FNVQ01000001.1"/>
</dbReference>
<dbReference type="SUPFAM" id="SSF51621">
    <property type="entry name" value="Phosphoenolpyruvate/pyruvate domain"/>
    <property type="match status" value="1"/>
</dbReference>
<dbReference type="Gene3D" id="3.20.20.60">
    <property type="entry name" value="Phosphoenolpyruvate-binding domains"/>
    <property type="match status" value="1"/>
</dbReference>
<sequence length="263" mass="27977">MLNLALKKWRAKEASLGVWSNLPDIHMAEMLSRMDVDWICFDLQHGLMDYSDLTRLLPAITGVDTTPLVRVAANQPDQIGKALDVGAQGVIVPMVNTAEDARRAVSACRYPPMGTRSCGPMRDAMLEGMNYLATANGQVACLVMIETEEGLRNLEEIAAVEGVDGLFVGPMDLCYGLGLAPGSFTDPAFVSAIADILKACETNNLASGMFGYNAEMAANSIKNGFDFASIGTDISFIRAGATQALQTAKGDDAENAPTARGGY</sequence>
<gene>
    <name evidence="5" type="ORF">SAMN05444390_101857</name>
</gene>
<dbReference type="InterPro" id="IPR015813">
    <property type="entry name" value="Pyrv/PenolPyrv_kinase-like_dom"/>
</dbReference>
<dbReference type="Pfam" id="PF03328">
    <property type="entry name" value="HpcH_HpaI"/>
    <property type="match status" value="1"/>
</dbReference>
<dbReference type="PANTHER" id="PTHR30502">
    <property type="entry name" value="2-KETO-3-DEOXY-L-RHAMNONATE ALDOLASE"/>
    <property type="match status" value="1"/>
</dbReference>
<name>A0A1H5VVN5_9GAMM</name>
<dbReference type="InterPro" id="IPR040442">
    <property type="entry name" value="Pyrv_kinase-like_dom_sf"/>
</dbReference>
<dbReference type="GO" id="GO:0046872">
    <property type="term" value="F:metal ion binding"/>
    <property type="evidence" value="ECO:0007669"/>
    <property type="project" value="UniProtKB-KW"/>
</dbReference>
<dbReference type="OrthoDB" id="86160at2"/>
<dbReference type="Proteomes" id="UP000236745">
    <property type="component" value="Unassembled WGS sequence"/>
</dbReference>